<evidence type="ECO:0000256" key="3">
    <source>
        <dbReference type="ARBA" id="ARBA00007275"/>
    </source>
</evidence>
<dbReference type="Gene3D" id="3.90.79.10">
    <property type="entry name" value="Nucleoside Triphosphate Pyrophosphohydrolase"/>
    <property type="match status" value="1"/>
</dbReference>
<evidence type="ECO:0000256" key="4">
    <source>
        <dbReference type="ARBA" id="ARBA00016377"/>
    </source>
</evidence>
<evidence type="ECO:0000256" key="1">
    <source>
        <dbReference type="ARBA" id="ARBA00000847"/>
    </source>
</evidence>
<keyword evidence="5 9" id="KW-0378">Hydrolase</keyword>
<dbReference type="PANTHER" id="PTHR11839">
    <property type="entry name" value="UDP/ADP-SUGAR PYROPHOSPHATASE"/>
    <property type="match status" value="1"/>
</dbReference>
<evidence type="ECO:0000256" key="6">
    <source>
        <dbReference type="ARBA" id="ARBA00032162"/>
    </source>
</evidence>
<dbReference type="GO" id="GO:0016787">
    <property type="term" value="F:hydrolase activity"/>
    <property type="evidence" value="ECO:0007669"/>
    <property type="project" value="UniProtKB-KW"/>
</dbReference>
<proteinExistence type="inferred from homology"/>
<comment type="cofactor">
    <cofactor evidence="2">
        <name>Mg(2+)</name>
        <dbReference type="ChEBI" id="CHEBI:18420"/>
    </cofactor>
</comment>
<dbReference type="Proteomes" id="UP000778523">
    <property type="component" value="Unassembled WGS sequence"/>
</dbReference>
<comment type="similarity">
    <text evidence="3">Belongs to the Nudix hydrolase family. NudK subfamily.</text>
</comment>
<dbReference type="EMBL" id="JABCSC020000001">
    <property type="protein sequence ID" value="NSL54649.1"/>
    <property type="molecule type" value="Genomic_DNA"/>
</dbReference>
<evidence type="ECO:0000256" key="5">
    <source>
        <dbReference type="ARBA" id="ARBA00022801"/>
    </source>
</evidence>
<dbReference type="InterPro" id="IPR000086">
    <property type="entry name" value="NUDIX_hydrolase_dom"/>
</dbReference>
<evidence type="ECO:0000313" key="9">
    <source>
        <dbReference type="EMBL" id="NSL54649.1"/>
    </source>
</evidence>
<dbReference type="RefSeq" id="WP_170021116.1">
    <property type="nucleotide sequence ID" value="NZ_JABCSC020000001.1"/>
</dbReference>
<comment type="catalytic activity">
    <reaction evidence="1">
        <text>GDP-alpha-D-mannose + H2O = alpha-D-mannose 1-phosphate + GMP + 2 H(+)</text>
        <dbReference type="Rhea" id="RHEA:27978"/>
        <dbReference type="ChEBI" id="CHEBI:15377"/>
        <dbReference type="ChEBI" id="CHEBI:15378"/>
        <dbReference type="ChEBI" id="CHEBI:57527"/>
        <dbReference type="ChEBI" id="CHEBI:58115"/>
        <dbReference type="ChEBI" id="CHEBI:58409"/>
    </reaction>
</comment>
<comment type="caution">
    <text evidence="9">The sequence shown here is derived from an EMBL/GenBank/DDBJ whole genome shotgun (WGS) entry which is preliminary data.</text>
</comment>
<dbReference type="PROSITE" id="PS51462">
    <property type="entry name" value="NUDIX"/>
    <property type="match status" value="1"/>
</dbReference>
<gene>
    <name evidence="9" type="ORF">HJ583_006415</name>
</gene>
<evidence type="ECO:0000256" key="2">
    <source>
        <dbReference type="ARBA" id="ARBA00001946"/>
    </source>
</evidence>
<evidence type="ECO:0000256" key="7">
    <source>
        <dbReference type="ARBA" id="ARBA00032272"/>
    </source>
</evidence>
<organism evidence="9 10">
    <name type="scientific">Uliginosibacterium aquaticum</name>
    <dbReference type="NCBI Taxonomy" id="2731212"/>
    <lineage>
        <taxon>Bacteria</taxon>
        <taxon>Pseudomonadati</taxon>
        <taxon>Pseudomonadota</taxon>
        <taxon>Betaproteobacteria</taxon>
        <taxon>Rhodocyclales</taxon>
        <taxon>Zoogloeaceae</taxon>
        <taxon>Uliginosibacterium</taxon>
    </lineage>
</organism>
<feature type="domain" description="Nudix hydrolase" evidence="8">
    <location>
        <begin position="39"/>
        <end position="174"/>
    </location>
</feature>
<evidence type="ECO:0000259" key="8">
    <source>
        <dbReference type="PROSITE" id="PS51462"/>
    </source>
</evidence>
<dbReference type="InterPro" id="IPR015797">
    <property type="entry name" value="NUDIX_hydrolase-like_dom_sf"/>
</dbReference>
<dbReference type="SUPFAM" id="SSF55811">
    <property type="entry name" value="Nudix"/>
    <property type="match status" value="1"/>
</dbReference>
<evidence type="ECO:0000313" key="10">
    <source>
        <dbReference type="Proteomes" id="UP000778523"/>
    </source>
</evidence>
<dbReference type="Pfam" id="PF00293">
    <property type="entry name" value="NUDIX"/>
    <property type="match status" value="1"/>
</dbReference>
<name>A0ABX2IDH8_9RHOO</name>
<dbReference type="PANTHER" id="PTHR11839:SF18">
    <property type="entry name" value="NUDIX HYDROLASE DOMAIN-CONTAINING PROTEIN"/>
    <property type="match status" value="1"/>
</dbReference>
<reference evidence="9 10" key="1">
    <citation type="submission" date="2020-06" db="EMBL/GenBank/DDBJ databases">
        <title>Draft genome of Uliginosibacterium sp. IMCC34675.</title>
        <authorList>
            <person name="Song J."/>
        </authorList>
    </citation>
    <scope>NUCLEOTIDE SEQUENCE [LARGE SCALE GENOMIC DNA]</scope>
    <source>
        <strain evidence="9 10">IMCC34675</strain>
    </source>
</reference>
<sequence length="176" mass="19912">MDLTERLIEGGRVFEGKLLEVRRDRVALPDGGEALREYVQHPGACVVIAEVRPGVLIFERQFRYPVGQVFIEMPAGKIDQTDSLLGCAQRELLEETGYSASSWQHVGRMHNCIGYSNEKIEIFLARELLPGKPELDEGEFVEVFEMSLDEAEQAVLDGRITDAKTITCLFWARRLL</sequence>
<accession>A0ABX2IDH8</accession>
<keyword evidence="10" id="KW-1185">Reference proteome</keyword>
<protein>
    <recommendedName>
        <fullName evidence="4">GDP-mannose pyrophosphatase</fullName>
    </recommendedName>
    <alternativeName>
        <fullName evidence="6">GDP-mannose hydrolase</fullName>
    </alternativeName>
    <alternativeName>
        <fullName evidence="7">GDPMK</fullName>
    </alternativeName>
</protein>